<dbReference type="NCBIfam" id="TIGR00043">
    <property type="entry name" value="rRNA maturation RNase YbeY"/>
    <property type="match status" value="1"/>
</dbReference>
<evidence type="ECO:0000313" key="9">
    <source>
        <dbReference type="Proteomes" id="UP000316253"/>
    </source>
</evidence>
<dbReference type="PANTHER" id="PTHR46986">
    <property type="entry name" value="ENDORIBONUCLEASE YBEY, CHLOROPLASTIC"/>
    <property type="match status" value="1"/>
</dbReference>
<comment type="similarity">
    <text evidence="2">Belongs to the endoribonuclease YbeY family.</text>
</comment>
<reference evidence="8 9" key="1">
    <citation type="submission" date="2017-08" db="EMBL/GenBank/DDBJ databases">
        <title>Mechanisms for carbon and nitrogen cycling indicate functional differentiation within the Candidate Phyla Radiation.</title>
        <authorList>
            <person name="Danczak R.E."/>
            <person name="Johnston M.D."/>
            <person name="Kenah C."/>
            <person name="Slattery M."/>
            <person name="Wrighton K.C."/>
            <person name="Wilkins M.J."/>
        </authorList>
    </citation>
    <scope>NUCLEOTIDE SEQUENCE [LARGE SCALE GENOMIC DNA]</scope>
    <source>
        <strain evidence="8">Gr01-1014_85</strain>
    </source>
</reference>
<keyword evidence="6" id="KW-0378">Hydrolase</keyword>
<dbReference type="Pfam" id="PF02130">
    <property type="entry name" value="YbeY"/>
    <property type="match status" value="1"/>
</dbReference>
<dbReference type="InterPro" id="IPR023091">
    <property type="entry name" value="MetalPrtase_cat_dom_sf_prd"/>
</dbReference>
<dbReference type="GO" id="GO:0004519">
    <property type="term" value="F:endonuclease activity"/>
    <property type="evidence" value="ECO:0007669"/>
    <property type="project" value="UniProtKB-KW"/>
</dbReference>
<proteinExistence type="inferred from homology"/>
<evidence type="ECO:0000256" key="2">
    <source>
        <dbReference type="ARBA" id="ARBA00010875"/>
    </source>
</evidence>
<dbReference type="PANTHER" id="PTHR46986:SF1">
    <property type="entry name" value="ENDORIBONUCLEASE YBEY, CHLOROPLASTIC"/>
    <property type="match status" value="1"/>
</dbReference>
<evidence type="ECO:0000313" key="8">
    <source>
        <dbReference type="EMBL" id="TSC64884.1"/>
    </source>
</evidence>
<comment type="caution">
    <text evidence="8">The sequence shown here is derived from an EMBL/GenBank/DDBJ whole genome shotgun (WGS) entry which is preliminary data.</text>
</comment>
<evidence type="ECO:0000256" key="3">
    <source>
        <dbReference type="ARBA" id="ARBA00022722"/>
    </source>
</evidence>
<organism evidence="8 9">
    <name type="scientific">Candidatus Berkelbacteria bacterium Gr01-1014_85</name>
    <dbReference type="NCBI Taxonomy" id="2017150"/>
    <lineage>
        <taxon>Bacteria</taxon>
        <taxon>Candidatus Berkelbacteria</taxon>
    </lineage>
</organism>
<accession>A0A554J939</accession>
<keyword evidence="4" id="KW-0479">Metal-binding</keyword>
<evidence type="ECO:0000256" key="4">
    <source>
        <dbReference type="ARBA" id="ARBA00022723"/>
    </source>
</evidence>
<keyword evidence="7" id="KW-0862">Zinc</keyword>
<dbReference type="EMBL" id="VMFD01000078">
    <property type="protein sequence ID" value="TSC64884.1"/>
    <property type="molecule type" value="Genomic_DNA"/>
</dbReference>
<evidence type="ECO:0000256" key="1">
    <source>
        <dbReference type="ARBA" id="ARBA00001947"/>
    </source>
</evidence>
<dbReference type="GO" id="GO:0046872">
    <property type="term" value="F:metal ion binding"/>
    <property type="evidence" value="ECO:0007669"/>
    <property type="project" value="UniProtKB-KW"/>
</dbReference>
<dbReference type="GO" id="GO:0006364">
    <property type="term" value="P:rRNA processing"/>
    <property type="evidence" value="ECO:0007669"/>
    <property type="project" value="InterPro"/>
</dbReference>
<keyword evidence="3" id="KW-0540">Nuclease</keyword>
<dbReference type="Proteomes" id="UP000316253">
    <property type="component" value="Unassembled WGS sequence"/>
</dbReference>
<gene>
    <name evidence="8" type="ORF">CEO22_668</name>
</gene>
<comment type="cofactor">
    <cofactor evidence="1">
        <name>Zn(2+)</name>
        <dbReference type="ChEBI" id="CHEBI:29105"/>
    </cofactor>
</comment>
<dbReference type="InterPro" id="IPR002036">
    <property type="entry name" value="YbeY"/>
</dbReference>
<dbReference type="GO" id="GO:0004222">
    <property type="term" value="F:metalloendopeptidase activity"/>
    <property type="evidence" value="ECO:0007669"/>
    <property type="project" value="InterPro"/>
</dbReference>
<evidence type="ECO:0000256" key="6">
    <source>
        <dbReference type="ARBA" id="ARBA00022801"/>
    </source>
</evidence>
<keyword evidence="5" id="KW-0255">Endonuclease</keyword>
<protein>
    <submittedName>
        <fullName evidence="8">Uncharacterized protein</fullName>
    </submittedName>
</protein>
<evidence type="ECO:0000256" key="5">
    <source>
        <dbReference type="ARBA" id="ARBA00022759"/>
    </source>
</evidence>
<dbReference type="SUPFAM" id="SSF55486">
    <property type="entry name" value="Metalloproteases ('zincins'), catalytic domain"/>
    <property type="match status" value="1"/>
</dbReference>
<dbReference type="AlphaFoldDB" id="A0A554J939"/>
<evidence type="ECO:0000256" key="7">
    <source>
        <dbReference type="ARBA" id="ARBA00022833"/>
    </source>
</evidence>
<dbReference type="Gene3D" id="3.40.390.30">
    <property type="entry name" value="Metalloproteases ('zincins'), catalytic domain"/>
    <property type="match status" value="1"/>
</dbReference>
<name>A0A554J939_9BACT</name>
<sequence>MSSSLERVDLAFLNQTEFNYDPARARQAIIETLDQHHFTRSVTIELMLVEAVAMKKLNQEYRQKDYVADVLSFPHWPDLTTLATIEAEPLSLGSIVVCPAVAETACLENQRTPEEEIDFYVAHSTLHLIGIHHEGDL</sequence>